<dbReference type="InterPro" id="IPR010610">
    <property type="entry name" value="EryCIII-like_C"/>
</dbReference>
<dbReference type="InterPro" id="IPR050426">
    <property type="entry name" value="Glycosyltransferase_28"/>
</dbReference>
<dbReference type="PROSITE" id="PS51257">
    <property type="entry name" value="PROKAR_LIPOPROTEIN"/>
    <property type="match status" value="1"/>
</dbReference>
<dbReference type="PANTHER" id="PTHR48050:SF11">
    <property type="entry name" value="GLYCOSYLTRANSFERASE"/>
    <property type="match status" value="1"/>
</dbReference>
<accession>A0AAD4ZXN0</accession>
<dbReference type="FunFam" id="3.40.50.2000:FF:000275">
    <property type="entry name" value="Sterol 3-beta-glucosyltransferase"/>
    <property type="match status" value="1"/>
</dbReference>
<dbReference type="GO" id="GO:0016758">
    <property type="term" value="F:hexosyltransferase activity"/>
    <property type="evidence" value="ECO:0007669"/>
    <property type="project" value="UniProtKB-ARBA"/>
</dbReference>
<dbReference type="EMBL" id="JAJFAZ020000001">
    <property type="protein sequence ID" value="KAI5356159.1"/>
    <property type="molecule type" value="Genomic_DNA"/>
</dbReference>
<evidence type="ECO:0000313" key="4">
    <source>
        <dbReference type="Proteomes" id="UP001054821"/>
    </source>
</evidence>
<organism evidence="3 4">
    <name type="scientific">Prunus dulcis</name>
    <name type="common">Almond</name>
    <name type="synonym">Amygdalus dulcis</name>
    <dbReference type="NCBI Taxonomy" id="3755"/>
    <lineage>
        <taxon>Eukaryota</taxon>
        <taxon>Viridiplantae</taxon>
        <taxon>Streptophyta</taxon>
        <taxon>Embryophyta</taxon>
        <taxon>Tracheophyta</taxon>
        <taxon>Spermatophyta</taxon>
        <taxon>Magnoliopsida</taxon>
        <taxon>eudicotyledons</taxon>
        <taxon>Gunneridae</taxon>
        <taxon>Pentapetalae</taxon>
        <taxon>rosids</taxon>
        <taxon>fabids</taxon>
        <taxon>Rosales</taxon>
        <taxon>Rosaceae</taxon>
        <taxon>Amygdaloideae</taxon>
        <taxon>Amygdaleae</taxon>
        <taxon>Prunus</taxon>
    </lineage>
</organism>
<dbReference type="Pfam" id="PF06722">
    <property type="entry name" value="EryCIII-like_C"/>
    <property type="match status" value="1"/>
</dbReference>
<dbReference type="CDD" id="cd03784">
    <property type="entry name" value="GT1_Gtf-like"/>
    <property type="match status" value="1"/>
</dbReference>
<sequence length="465" mass="52641">MEVESQRTKPVAVFMAFGTKGDVYPIAAIAVAFACDQRQYDVVLITHSAHENLRCHLAEQHVSYRPISSPPVLSIHQKHDPTGSVELPFSLQKRMFSSEHRQECYLVVESIFGSGPSMEGDFIVINFFALEGWSFAELFRVRCMVAAPYVVPYSAPSSFERHFKKELPLLYKYLKEADISKVCWKDVIHWMWPLFTEYWGSWRCDNLNMSPCPFTDPVTGLPTWHDRPPSPLLLYGFSKEVVECPGYWPAKVRVCGFWFLPNEWQFSCKQCCEISRIVSSGHLYTKDELCSAHVHLDYFLKTPMPMPPVFIGLSSIGSMGFLKNPQAFLRLLQTGHGDNSTIPYKWLFTRCAAAIHHGGSGTTAAALLAGIPQVVCPFLLDQFYWAERMFWLGVAPEPLKRSHLLPEESDEKIIQGAANLLSRVIHDALSPKIREHAVEISKRISLEDGVSNAVKYIKEEIGCSS</sequence>
<evidence type="ECO:0000313" key="3">
    <source>
        <dbReference type="EMBL" id="KAI5356159.1"/>
    </source>
</evidence>
<protein>
    <recommendedName>
        <fullName evidence="2">Erythromycin biosynthesis protein CIII-like C-terminal domain-containing protein</fullName>
    </recommendedName>
</protein>
<dbReference type="Proteomes" id="UP001054821">
    <property type="component" value="Chromosome 1"/>
</dbReference>
<reference evidence="3 4" key="1">
    <citation type="journal article" date="2022" name="G3 (Bethesda)">
        <title>Whole-genome sequence and methylome profiling of the almond [Prunus dulcis (Mill.) D.A. Webb] cultivar 'Nonpareil'.</title>
        <authorList>
            <person name="D'Amico-Willman K.M."/>
            <person name="Ouma W.Z."/>
            <person name="Meulia T."/>
            <person name="Sideli G.M."/>
            <person name="Gradziel T.M."/>
            <person name="Fresnedo-Ramirez J."/>
        </authorList>
    </citation>
    <scope>NUCLEOTIDE SEQUENCE [LARGE SCALE GENOMIC DNA]</scope>
    <source>
        <strain evidence="3">Clone GOH B32 T37-40</strain>
    </source>
</reference>
<feature type="domain" description="Erythromycin biosynthesis protein CIII-like C-terminal" evidence="2">
    <location>
        <begin position="341"/>
        <end position="395"/>
    </location>
</feature>
<dbReference type="AlphaFoldDB" id="A0AAD4ZXN0"/>
<dbReference type="SUPFAM" id="SSF53756">
    <property type="entry name" value="UDP-Glycosyltransferase/glycogen phosphorylase"/>
    <property type="match status" value="1"/>
</dbReference>
<dbReference type="InterPro" id="IPR002213">
    <property type="entry name" value="UDP_glucos_trans"/>
</dbReference>
<name>A0AAD4ZXN0_PRUDU</name>
<evidence type="ECO:0000256" key="1">
    <source>
        <dbReference type="ARBA" id="ARBA00022679"/>
    </source>
</evidence>
<keyword evidence="4" id="KW-1185">Reference proteome</keyword>
<dbReference type="Gene3D" id="3.40.50.2000">
    <property type="entry name" value="Glycogen Phosphorylase B"/>
    <property type="match status" value="2"/>
</dbReference>
<comment type="caution">
    <text evidence="3">The sequence shown here is derived from an EMBL/GenBank/DDBJ whole genome shotgun (WGS) entry which is preliminary data.</text>
</comment>
<proteinExistence type="predicted"/>
<dbReference type="PANTHER" id="PTHR48050">
    <property type="entry name" value="STEROL 3-BETA-GLUCOSYLTRANSFERASE"/>
    <property type="match status" value="1"/>
</dbReference>
<gene>
    <name evidence="3" type="ORF">L3X38_009054</name>
</gene>
<keyword evidence="1" id="KW-0808">Transferase</keyword>
<evidence type="ECO:0000259" key="2">
    <source>
        <dbReference type="Pfam" id="PF06722"/>
    </source>
</evidence>
<dbReference type="GO" id="GO:0008194">
    <property type="term" value="F:UDP-glycosyltransferase activity"/>
    <property type="evidence" value="ECO:0007669"/>
    <property type="project" value="InterPro"/>
</dbReference>